<keyword evidence="3" id="KW-1185">Reference proteome</keyword>
<protein>
    <submittedName>
        <fullName evidence="2">Uncharacterized protein</fullName>
    </submittedName>
</protein>
<feature type="compositionally biased region" description="Basic and acidic residues" evidence="1">
    <location>
        <begin position="1"/>
        <end position="15"/>
    </location>
</feature>
<accession>A0A108U8H6</accession>
<gene>
    <name evidence="2" type="ORF">AZ78_2050</name>
</gene>
<name>A0A108U8H6_9GAMM</name>
<evidence type="ECO:0000256" key="1">
    <source>
        <dbReference type="SAM" id="MobiDB-lite"/>
    </source>
</evidence>
<evidence type="ECO:0000313" key="2">
    <source>
        <dbReference type="EMBL" id="KWS04501.1"/>
    </source>
</evidence>
<dbReference type="AlphaFoldDB" id="A0A108U8H6"/>
<evidence type="ECO:0000313" key="3">
    <source>
        <dbReference type="Proteomes" id="UP000023435"/>
    </source>
</evidence>
<feature type="region of interest" description="Disordered" evidence="1">
    <location>
        <begin position="1"/>
        <end position="41"/>
    </location>
</feature>
<sequence length="41" mass="4171">MDSADAGEHADHEPGHAGAGGHGASGRRHGFGVEYDHHAIP</sequence>
<comment type="caution">
    <text evidence="2">The sequence shown here is derived from an EMBL/GenBank/DDBJ whole genome shotgun (WGS) entry which is preliminary data.</text>
</comment>
<reference evidence="2 3" key="1">
    <citation type="journal article" date="2014" name="Genome Announc.">
        <title>Draft Genome Sequence of Lysobacter capsici AZ78, a Bacterium Antagonistic to Plant-Pathogenic Oomycetes.</title>
        <authorList>
            <person name="Puopolo G."/>
            <person name="Sonego P."/>
            <person name="Engelen K."/>
            <person name="Pertot I."/>
        </authorList>
    </citation>
    <scope>NUCLEOTIDE SEQUENCE [LARGE SCALE GENOMIC DNA]</scope>
    <source>
        <strain evidence="2 3">AZ78</strain>
    </source>
</reference>
<dbReference type="Proteomes" id="UP000023435">
    <property type="component" value="Unassembled WGS sequence"/>
</dbReference>
<dbReference type="EMBL" id="JAJA02000001">
    <property type="protein sequence ID" value="KWS04501.1"/>
    <property type="molecule type" value="Genomic_DNA"/>
</dbReference>
<proteinExistence type="predicted"/>
<organism evidence="2 3">
    <name type="scientific">Lysobacter capsici AZ78</name>
    <dbReference type="NCBI Taxonomy" id="1444315"/>
    <lineage>
        <taxon>Bacteria</taxon>
        <taxon>Pseudomonadati</taxon>
        <taxon>Pseudomonadota</taxon>
        <taxon>Gammaproteobacteria</taxon>
        <taxon>Lysobacterales</taxon>
        <taxon>Lysobacteraceae</taxon>
        <taxon>Lysobacter</taxon>
    </lineage>
</organism>